<organism evidence="2 3">
    <name type="scientific">Sphingomonas tagetis</name>
    <dbReference type="NCBI Taxonomy" id="2949092"/>
    <lineage>
        <taxon>Bacteria</taxon>
        <taxon>Pseudomonadati</taxon>
        <taxon>Pseudomonadota</taxon>
        <taxon>Alphaproteobacteria</taxon>
        <taxon>Sphingomonadales</taxon>
        <taxon>Sphingomonadaceae</taxon>
        <taxon>Sphingomonas</taxon>
    </lineage>
</organism>
<comment type="caution">
    <text evidence="2">The sequence shown here is derived from an EMBL/GenBank/DDBJ whole genome shotgun (WGS) entry which is preliminary data.</text>
</comment>
<reference evidence="2" key="1">
    <citation type="submission" date="2022-05" db="EMBL/GenBank/DDBJ databases">
        <title>Sphingomonas sp. strain MG17 Genome sequencing and assembly.</title>
        <authorList>
            <person name="Kim I."/>
        </authorList>
    </citation>
    <scope>NUCLEOTIDE SEQUENCE</scope>
    <source>
        <strain evidence="2">MG17</strain>
    </source>
</reference>
<dbReference type="EMBL" id="JAMLDX010000020">
    <property type="protein sequence ID" value="MCP3732581.1"/>
    <property type="molecule type" value="Genomic_DNA"/>
</dbReference>
<evidence type="ECO:0000313" key="2">
    <source>
        <dbReference type="EMBL" id="MCP3732581.1"/>
    </source>
</evidence>
<sequence length="155" mass="16585">MNIGEFKPSNGRLMGSIATRTIDLPRLGLRAVESSNDRAPAFEVLALNVGNRWVQVGALWQAVAKHTTGEVFFQGTIDDPSLAEPLPIALFGTEEEGYRIAWRRPQRRDDFGTPAQRGRPDGAGAPVHDQGGFGESTAGGNGELVGAVLADDVPY</sequence>
<keyword evidence="3" id="KW-1185">Reference proteome</keyword>
<dbReference type="Pfam" id="PF05284">
    <property type="entry name" value="DUF736"/>
    <property type="match status" value="1"/>
</dbReference>
<dbReference type="InterPro" id="IPR007948">
    <property type="entry name" value="DUF736"/>
</dbReference>
<accession>A0A9X2KNJ1</accession>
<proteinExistence type="predicted"/>
<evidence type="ECO:0000256" key="1">
    <source>
        <dbReference type="SAM" id="MobiDB-lite"/>
    </source>
</evidence>
<name>A0A9X2KNJ1_9SPHN</name>
<dbReference type="Proteomes" id="UP001139451">
    <property type="component" value="Unassembled WGS sequence"/>
</dbReference>
<gene>
    <name evidence="2" type="ORF">M9978_19335</name>
</gene>
<feature type="compositionally biased region" description="Gly residues" evidence="1">
    <location>
        <begin position="131"/>
        <end position="142"/>
    </location>
</feature>
<feature type="region of interest" description="Disordered" evidence="1">
    <location>
        <begin position="103"/>
        <end position="142"/>
    </location>
</feature>
<dbReference type="RefSeq" id="WP_254296138.1">
    <property type="nucleotide sequence ID" value="NZ_JAMLDX010000020.1"/>
</dbReference>
<dbReference type="AlphaFoldDB" id="A0A9X2KNJ1"/>
<evidence type="ECO:0000313" key="3">
    <source>
        <dbReference type="Proteomes" id="UP001139451"/>
    </source>
</evidence>
<protein>
    <submittedName>
        <fullName evidence="2">DUF736 domain-containing protein</fullName>
    </submittedName>
</protein>